<feature type="domain" description="Integrase catalytic" evidence="1">
    <location>
        <begin position="1"/>
        <end position="93"/>
    </location>
</feature>
<name>A0A0C2E0T0_9BILA</name>
<evidence type="ECO:0000259" key="1">
    <source>
        <dbReference type="PROSITE" id="PS50994"/>
    </source>
</evidence>
<proteinExistence type="predicted"/>
<dbReference type="OrthoDB" id="5851910at2759"/>
<dbReference type="GO" id="GO:0003676">
    <property type="term" value="F:nucleic acid binding"/>
    <property type="evidence" value="ECO:0007669"/>
    <property type="project" value="InterPro"/>
</dbReference>
<accession>A0A0C2E0T0</accession>
<keyword evidence="3" id="KW-1185">Reference proteome</keyword>
<organism evidence="2 3">
    <name type="scientific">Ancylostoma duodenale</name>
    <dbReference type="NCBI Taxonomy" id="51022"/>
    <lineage>
        <taxon>Eukaryota</taxon>
        <taxon>Metazoa</taxon>
        <taxon>Ecdysozoa</taxon>
        <taxon>Nematoda</taxon>
        <taxon>Chromadorea</taxon>
        <taxon>Rhabditida</taxon>
        <taxon>Rhabditina</taxon>
        <taxon>Rhabditomorpha</taxon>
        <taxon>Strongyloidea</taxon>
        <taxon>Ancylostomatidae</taxon>
        <taxon>Ancylostomatinae</taxon>
        <taxon>Ancylostoma</taxon>
    </lineage>
</organism>
<dbReference type="GO" id="GO:0015074">
    <property type="term" value="P:DNA integration"/>
    <property type="evidence" value="ECO:0007669"/>
    <property type="project" value="InterPro"/>
</dbReference>
<evidence type="ECO:0000313" key="2">
    <source>
        <dbReference type="EMBL" id="KIH68922.1"/>
    </source>
</evidence>
<reference evidence="2 3" key="1">
    <citation type="submission" date="2013-12" db="EMBL/GenBank/DDBJ databases">
        <title>Draft genome of the parsitic nematode Ancylostoma duodenale.</title>
        <authorList>
            <person name="Mitreva M."/>
        </authorList>
    </citation>
    <scope>NUCLEOTIDE SEQUENCE [LARGE SCALE GENOMIC DNA]</scope>
    <source>
        <strain evidence="2 3">Zhejiang</strain>
    </source>
</reference>
<sequence>MFLVIVDAYSKWPEIIEMSSTTSKATIRQLDRLFAQFGDPGVLVSDNGTQFTSMEFADFCRLRGIIHMRSPPFHPQSNGQAERFVDTFKRTLRNQALLPLMDDRQPRTSWDVVFVHRSHYSQPPEIGLRLETTWGSSSIDTRHAKVFRTKRDGMGARIPARTD</sequence>
<dbReference type="InterPro" id="IPR012337">
    <property type="entry name" value="RNaseH-like_sf"/>
</dbReference>
<dbReference type="SUPFAM" id="SSF53098">
    <property type="entry name" value="Ribonuclease H-like"/>
    <property type="match status" value="1"/>
</dbReference>
<protein>
    <submittedName>
        <fullName evidence="2">Integrase core domain protein</fullName>
    </submittedName>
</protein>
<gene>
    <name evidence="2" type="ORF">ANCDUO_00740</name>
</gene>
<dbReference type="Gene3D" id="3.30.420.10">
    <property type="entry name" value="Ribonuclease H-like superfamily/Ribonuclease H"/>
    <property type="match status" value="1"/>
</dbReference>
<dbReference type="PROSITE" id="PS50994">
    <property type="entry name" value="INTEGRASE"/>
    <property type="match status" value="1"/>
</dbReference>
<dbReference type="InterPro" id="IPR001584">
    <property type="entry name" value="Integrase_cat-core"/>
</dbReference>
<dbReference type="Proteomes" id="UP000054047">
    <property type="component" value="Unassembled WGS sequence"/>
</dbReference>
<dbReference type="PANTHER" id="PTHR37984:SF5">
    <property type="entry name" value="PROTEIN NYNRIN-LIKE"/>
    <property type="match status" value="1"/>
</dbReference>
<evidence type="ECO:0000313" key="3">
    <source>
        <dbReference type="Proteomes" id="UP000054047"/>
    </source>
</evidence>
<dbReference type="PANTHER" id="PTHR37984">
    <property type="entry name" value="PROTEIN CBG26694"/>
    <property type="match status" value="1"/>
</dbReference>
<dbReference type="InterPro" id="IPR036397">
    <property type="entry name" value="RNaseH_sf"/>
</dbReference>
<dbReference type="EMBL" id="KN726257">
    <property type="protein sequence ID" value="KIH68922.1"/>
    <property type="molecule type" value="Genomic_DNA"/>
</dbReference>
<dbReference type="Pfam" id="PF00665">
    <property type="entry name" value="rve"/>
    <property type="match status" value="1"/>
</dbReference>
<dbReference type="InterPro" id="IPR050951">
    <property type="entry name" value="Retrovirus_Pol_polyprotein"/>
</dbReference>
<dbReference type="AlphaFoldDB" id="A0A0C2E0T0"/>